<keyword evidence="2" id="KW-0238">DNA-binding</keyword>
<evidence type="ECO:0000259" key="4">
    <source>
        <dbReference type="PROSITE" id="PS50995"/>
    </source>
</evidence>
<evidence type="ECO:0000313" key="5">
    <source>
        <dbReference type="EMBL" id="WZL69333.1"/>
    </source>
</evidence>
<organism evidence="5 6">
    <name type="scientific">Defluviitalea saccharophila</name>
    <dbReference type="NCBI Taxonomy" id="879970"/>
    <lineage>
        <taxon>Bacteria</taxon>
        <taxon>Bacillati</taxon>
        <taxon>Bacillota</taxon>
        <taxon>Clostridia</taxon>
        <taxon>Lachnospirales</taxon>
        <taxon>Defluviitaleaceae</taxon>
        <taxon>Defluviitalea</taxon>
    </lineage>
</organism>
<dbReference type="InterPro" id="IPR000835">
    <property type="entry name" value="HTH_MarR-typ"/>
</dbReference>
<dbReference type="PROSITE" id="PS50995">
    <property type="entry name" value="HTH_MARR_2"/>
    <property type="match status" value="1"/>
</dbReference>
<dbReference type="RefSeq" id="WP_341876330.1">
    <property type="nucleotide sequence ID" value="NZ_CP121687.1"/>
</dbReference>
<proteinExistence type="predicted"/>
<dbReference type="Pfam" id="PF01047">
    <property type="entry name" value="MarR"/>
    <property type="match status" value="1"/>
</dbReference>
<evidence type="ECO:0000256" key="1">
    <source>
        <dbReference type="ARBA" id="ARBA00023015"/>
    </source>
</evidence>
<sequence>MEEKKVNEISHQFLKFTMSLKRWLHDNYLKEFNINGKGDCDLTGRQFSILIVVHEFQCCTISDLEKELNVSSSSLSIVVSKLVKEGYLQRTYPSEEEDRRKTYISLTQKGMSVLIEAYERIIKVFGEFYSNLDEKKQKDFEEGLEKLNAIFGSSIQ</sequence>
<evidence type="ECO:0000313" key="6">
    <source>
        <dbReference type="Proteomes" id="UP001486565"/>
    </source>
</evidence>
<feature type="domain" description="HTH marR-type" evidence="4">
    <location>
        <begin position="6"/>
        <end position="149"/>
    </location>
</feature>
<dbReference type="EMBL" id="CP121687">
    <property type="protein sequence ID" value="WZL69333.1"/>
    <property type="molecule type" value="Genomic_DNA"/>
</dbReference>
<dbReference type="InterPro" id="IPR036388">
    <property type="entry name" value="WH-like_DNA-bd_sf"/>
</dbReference>
<name>A0ABZ2Y1X1_9FIRM</name>
<dbReference type="InterPro" id="IPR036390">
    <property type="entry name" value="WH_DNA-bd_sf"/>
</dbReference>
<keyword evidence="3" id="KW-0804">Transcription</keyword>
<evidence type="ECO:0000256" key="3">
    <source>
        <dbReference type="ARBA" id="ARBA00023163"/>
    </source>
</evidence>
<dbReference type="PANTHER" id="PTHR42756">
    <property type="entry name" value="TRANSCRIPTIONAL REGULATOR, MARR"/>
    <property type="match status" value="1"/>
</dbReference>
<accession>A0ABZ2Y1X1</accession>
<evidence type="ECO:0000256" key="2">
    <source>
        <dbReference type="ARBA" id="ARBA00023125"/>
    </source>
</evidence>
<protein>
    <submittedName>
        <fullName evidence="5">MarR family transcriptional regulator</fullName>
    </submittedName>
</protein>
<dbReference type="PANTHER" id="PTHR42756:SF1">
    <property type="entry name" value="TRANSCRIPTIONAL REPRESSOR OF EMRAB OPERON"/>
    <property type="match status" value="1"/>
</dbReference>
<reference evidence="5 6" key="1">
    <citation type="submission" date="2023-03" db="EMBL/GenBank/DDBJ databases">
        <title>Novel Species.</title>
        <authorList>
            <person name="Ma S."/>
        </authorList>
    </citation>
    <scope>NUCLEOTIDE SEQUENCE [LARGE SCALE GENOMIC DNA]</scope>
    <source>
        <strain evidence="5 6">LIND6LT2</strain>
    </source>
</reference>
<dbReference type="Gene3D" id="1.10.10.10">
    <property type="entry name" value="Winged helix-like DNA-binding domain superfamily/Winged helix DNA-binding domain"/>
    <property type="match status" value="1"/>
</dbReference>
<dbReference type="Proteomes" id="UP001486565">
    <property type="component" value="Chromosome"/>
</dbReference>
<keyword evidence="6" id="KW-1185">Reference proteome</keyword>
<keyword evidence="1" id="KW-0805">Transcription regulation</keyword>
<dbReference type="SUPFAM" id="SSF46785">
    <property type="entry name" value="Winged helix' DNA-binding domain"/>
    <property type="match status" value="1"/>
</dbReference>
<gene>
    <name evidence="5" type="ORF">QBE51_11085</name>
</gene>
<dbReference type="SMART" id="SM00347">
    <property type="entry name" value="HTH_MARR"/>
    <property type="match status" value="1"/>
</dbReference>